<protein>
    <submittedName>
        <fullName evidence="2">Uncharacterized protein</fullName>
    </submittedName>
</protein>
<feature type="compositionally biased region" description="Low complexity" evidence="1">
    <location>
        <begin position="121"/>
        <end position="132"/>
    </location>
</feature>
<dbReference type="Proteomes" id="UP000245956">
    <property type="component" value="Unassembled WGS sequence"/>
</dbReference>
<proteinExistence type="predicted"/>
<comment type="caution">
    <text evidence="2">The sequence shown here is derived from an EMBL/GenBank/DDBJ whole genome shotgun (WGS) entry which is preliminary data.</text>
</comment>
<feature type="compositionally biased region" description="Low complexity" evidence="1">
    <location>
        <begin position="586"/>
        <end position="598"/>
    </location>
</feature>
<evidence type="ECO:0000256" key="1">
    <source>
        <dbReference type="SAM" id="MobiDB-lite"/>
    </source>
</evidence>
<feature type="compositionally biased region" description="Basic and acidic residues" evidence="1">
    <location>
        <begin position="88"/>
        <end position="101"/>
    </location>
</feature>
<evidence type="ECO:0000313" key="3">
    <source>
        <dbReference type="Proteomes" id="UP000245956"/>
    </source>
</evidence>
<feature type="region of interest" description="Disordered" evidence="1">
    <location>
        <begin position="30"/>
        <end position="159"/>
    </location>
</feature>
<feature type="region of interest" description="Disordered" evidence="1">
    <location>
        <begin position="254"/>
        <end position="273"/>
    </location>
</feature>
<feature type="region of interest" description="Disordered" evidence="1">
    <location>
        <begin position="485"/>
        <end position="505"/>
    </location>
</feature>
<organism evidence="2 3">
    <name type="scientific">Purpureocillium lilacinum</name>
    <name type="common">Paecilomyces lilacinus</name>
    <dbReference type="NCBI Taxonomy" id="33203"/>
    <lineage>
        <taxon>Eukaryota</taxon>
        <taxon>Fungi</taxon>
        <taxon>Dikarya</taxon>
        <taxon>Ascomycota</taxon>
        <taxon>Pezizomycotina</taxon>
        <taxon>Sordariomycetes</taxon>
        <taxon>Hypocreomycetidae</taxon>
        <taxon>Hypocreales</taxon>
        <taxon>Ophiocordycipitaceae</taxon>
        <taxon>Purpureocillium</taxon>
    </lineage>
</organism>
<dbReference type="EMBL" id="LCWV01000002">
    <property type="protein sequence ID" value="PWI75289.1"/>
    <property type="molecule type" value="Genomic_DNA"/>
</dbReference>
<dbReference type="AlphaFoldDB" id="A0A2U3EL97"/>
<name>A0A2U3EL97_PURLI</name>
<gene>
    <name evidence="2" type="ORF">PCL_05947</name>
</gene>
<evidence type="ECO:0000313" key="2">
    <source>
        <dbReference type="EMBL" id="PWI75289.1"/>
    </source>
</evidence>
<accession>A0A2U3EL97</accession>
<sequence>MSDDETGQGRSGDVATGWVVRCGLGKGGVMMWPSGKSDTPQVTRAQRARQGVGDGDGDGDAMRAEQRKVQMGGKWREGGGIGGVAGAREGERRRRNLERPRLQGWEGGGEERRRRRRQPDEVQQQQQQQQWRSGLVAATERAGGTAEDRDGPSRQAGGRNAMAAGWLDGWMNGRRASVTGPGEAKTRPGGQSISASVACAATNGEAAARCGGGRGEGRKAPLRLGLALWTRDCLGGGTVRVALQGGCGGRLRQRWRDGGRRGQMKTHLRWGWPPGGMLPGRAGAGGEEGPCEPVNLPCAFACEGWRALHCERAQACLAAVPCLQVAPRLGPGDPPTAGGAQRGGALRCGARRVPKQAKVACLLMGVSRQGSSEQAARVPRNFGPPPQASPCCRAGDGGRVLADGTAVMFVPAPAGTVPYKVTARNSYRACVRVCRAGPDEPARVAAEANTEPRAELIGDTRMLREHESFGVAPLFSAAVQLRGGEEEQVGAPDGESIRPVPCPDGWRPVTTRLQLTHNLMRAATEAPARRRRRLFCHNGQDRSKAAAAARHCRDGTPSRLLHQIAATETTAISRVAARGVQDKGISPSPAATHTSSSPQKSSVSNARHLLCKIVVADVDEEML</sequence>
<reference evidence="2 3" key="1">
    <citation type="journal article" date="2016" name="Front. Microbiol.">
        <title>Genome and transcriptome sequences reveal the specific parasitism of the nematophagous Purpureocillium lilacinum 36-1.</title>
        <authorList>
            <person name="Xie J."/>
            <person name="Li S."/>
            <person name="Mo C."/>
            <person name="Xiao X."/>
            <person name="Peng D."/>
            <person name="Wang G."/>
            <person name="Xiao Y."/>
        </authorList>
    </citation>
    <scope>NUCLEOTIDE SEQUENCE [LARGE SCALE GENOMIC DNA]</scope>
    <source>
        <strain evidence="2 3">36-1</strain>
    </source>
</reference>
<feature type="region of interest" description="Disordered" evidence="1">
    <location>
        <begin position="581"/>
        <end position="603"/>
    </location>
</feature>